<organism evidence="6 7">
    <name type="scientific">Bradyrhizobium zhanjiangense</name>
    <dbReference type="NCBI Taxonomy" id="1325107"/>
    <lineage>
        <taxon>Bacteria</taxon>
        <taxon>Pseudomonadati</taxon>
        <taxon>Pseudomonadota</taxon>
        <taxon>Alphaproteobacteria</taxon>
        <taxon>Hyphomicrobiales</taxon>
        <taxon>Nitrobacteraceae</taxon>
        <taxon>Bradyrhizobium</taxon>
    </lineage>
</organism>
<sequence length="388" mass="42672">MIPFLDLKAQARTVGSQIDVAIARAIRDERHTWRREAGSFEKRFADYCSVACCSAVNSGASALRLALLAAGVGPGNEVITVSMNFVAATAAIISCGATPVFVDVDPVTWTMNPALIEAAITNKTRAIVPAHLHGLMADMDPIMSIARRHGLFVIEDAAQAHGAVYKSRRAGSIGDFGCFSFYPDKNLGADGEAGAVVTDQPELARRVSLLLNRTPEDERNHIVARYDGRMDEVQAAILNVKMDHIEAWTEARRSIAAKYDQELSDLAVAPPRPPSHSRHVYHIYALRLPHRDQALAMLGRAGIGVGIHYPVPVHLQRSYLELGYRVGDLPVSERLAHEFLSLPIYPELLPEQPGIVAAKVRKVATRETRIFRSNWAFQDKMPRYGRLA</sequence>
<dbReference type="Proteomes" id="UP000290174">
    <property type="component" value="Unassembled WGS sequence"/>
</dbReference>
<proteinExistence type="inferred from homology"/>
<keyword evidence="1 4" id="KW-0663">Pyridoxal phosphate</keyword>
<evidence type="ECO:0000256" key="5">
    <source>
        <dbReference type="RuleBase" id="RU004508"/>
    </source>
</evidence>
<feature type="active site" description="Proton acceptor" evidence="3">
    <location>
        <position position="185"/>
    </location>
</feature>
<dbReference type="InterPro" id="IPR000653">
    <property type="entry name" value="DegT/StrS_aminotransferase"/>
</dbReference>
<dbReference type="PANTHER" id="PTHR30244">
    <property type="entry name" value="TRANSAMINASE"/>
    <property type="match status" value="1"/>
</dbReference>
<dbReference type="SUPFAM" id="SSF53383">
    <property type="entry name" value="PLP-dependent transferases"/>
    <property type="match status" value="1"/>
</dbReference>
<evidence type="ECO:0000313" key="6">
    <source>
        <dbReference type="EMBL" id="RXG91927.1"/>
    </source>
</evidence>
<comment type="caution">
    <text evidence="6">The sequence shown here is derived from an EMBL/GenBank/DDBJ whole genome shotgun (WGS) entry which is preliminary data.</text>
</comment>
<evidence type="ECO:0000256" key="3">
    <source>
        <dbReference type="PIRSR" id="PIRSR000390-1"/>
    </source>
</evidence>
<name>A0A4Q0QIN3_9BRAD</name>
<evidence type="ECO:0000256" key="4">
    <source>
        <dbReference type="PIRSR" id="PIRSR000390-2"/>
    </source>
</evidence>
<dbReference type="AlphaFoldDB" id="A0A4Q0QIN3"/>
<protein>
    <submittedName>
        <fullName evidence="6">DegT/DnrJ/EryC1/StrS family aminotransferase</fullName>
    </submittedName>
</protein>
<dbReference type="GO" id="GO:0030170">
    <property type="term" value="F:pyridoxal phosphate binding"/>
    <property type="evidence" value="ECO:0007669"/>
    <property type="project" value="TreeGrafter"/>
</dbReference>
<reference evidence="6 7" key="1">
    <citation type="submission" date="2018-11" db="EMBL/GenBank/DDBJ databases">
        <title>Bradyrhizobium sp. nov., isolated from effective nodules of peanut in China.</title>
        <authorList>
            <person name="Li Y."/>
        </authorList>
    </citation>
    <scope>NUCLEOTIDE SEQUENCE [LARGE SCALE GENOMIC DNA]</scope>
    <source>
        <strain evidence="6 7">CCBAU 51770</strain>
    </source>
</reference>
<dbReference type="GO" id="GO:0008483">
    <property type="term" value="F:transaminase activity"/>
    <property type="evidence" value="ECO:0007669"/>
    <property type="project" value="UniProtKB-KW"/>
</dbReference>
<dbReference type="GO" id="GO:0000271">
    <property type="term" value="P:polysaccharide biosynthetic process"/>
    <property type="evidence" value="ECO:0007669"/>
    <property type="project" value="TreeGrafter"/>
</dbReference>
<dbReference type="InterPro" id="IPR015422">
    <property type="entry name" value="PyrdxlP-dep_Trfase_small"/>
</dbReference>
<dbReference type="PANTHER" id="PTHR30244:SF36">
    <property type="entry name" value="3-OXO-GLUCOSE-6-PHOSPHATE:GLUTAMATE AMINOTRANSFERASE"/>
    <property type="match status" value="1"/>
</dbReference>
<dbReference type="RefSeq" id="WP_128932358.1">
    <property type="nucleotide sequence ID" value="NZ_CP022221.1"/>
</dbReference>
<evidence type="ECO:0000313" key="7">
    <source>
        <dbReference type="Proteomes" id="UP000290174"/>
    </source>
</evidence>
<feature type="modified residue" description="N6-(pyridoxal phosphate)lysine" evidence="4">
    <location>
        <position position="185"/>
    </location>
</feature>
<comment type="similarity">
    <text evidence="2 5">Belongs to the DegT/DnrJ/EryC1 family.</text>
</comment>
<dbReference type="InterPro" id="IPR015424">
    <property type="entry name" value="PyrdxlP-dep_Trfase"/>
</dbReference>
<dbReference type="Gene3D" id="3.90.1150.10">
    <property type="entry name" value="Aspartate Aminotransferase, domain 1"/>
    <property type="match status" value="1"/>
</dbReference>
<dbReference type="Pfam" id="PF01041">
    <property type="entry name" value="DegT_DnrJ_EryC1"/>
    <property type="match status" value="1"/>
</dbReference>
<dbReference type="EMBL" id="RKMK01000024">
    <property type="protein sequence ID" value="RXG91927.1"/>
    <property type="molecule type" value="Genomic_DNA"/>
</dbReference>
<keyword evidence="6" id="KW-0808">Transferase</keyword>
<dbReference type="InterPro" id="IPR015421">
    <property type="entry name" value="PyrdxlP-dep_Trfase_major"/>
</dbReference>
<dbReference type="PIRSF" id="PIRSF000390">
    <property type="entry name" value="PLP_StrS"/>
    <property type="match status" value="1"/>
</dbReference>
<accession>A0A4Q0QIN3</accession>
<dbReference type="CDD" id="cd00616">
    <property type="entry name" value="AHBA_syn"/>
    <property type="match status" value="1"/>
</dbReference>
<dbReference type="Gene3D" id="3.40.640.10">
    <property type="entry name" value="Type I PLP-dependent aspartate aminotransferase-like (Major domain)"/>
    <property type="match status" value="1"/>
</dbReference>
<gene>
    <name evidence="6" type="ORF">EAS61_23525</name>
</gene>
<evidence type="ECO:0000256" key="2">
    <source>
        <dbReference type="ARBA" id="ARBA00037999"/>
    </source>
</evidence>
<keyword evidence="6" id="KW-0032">Aminotransferase</keyword>
<evidence type="ECO:0000256" key="1">
    <source>
        <dbReference type="ARBA" id="ARBA00022898"/>
    </source>
</evidence>